<organism evidence="1 2">
    <name type="scientific">Sphaerodactylus townsendi</name>
    <dbReference type="NCBI Taxonomy" id="933632"/>
    <lineage>
        <taxon>Eukaryota</taxon>
        <taxon>Metazoa</taxon>
        <taxon>Chordata</taxon>
        <taxon>Craniata</taxon>
        <taxon>Vertebrata</taxon>
        <taxon>Euteleostomi</taxon>
        <taxon>Lepidosauria</taxon>
        <taxon>Squamata</taxon>
        <taxon>Bifurcata</taxon>
        <taxon>Gekkota</taxon>
        <taxon>Sphaerodactylidae</taxon>
        <taxon>Sphaerodactylus</taxon>
    </lineage>
</organism>
<evidence type="ECO:0000313" key="1">
    <source>
        <dbReference type="EMBL" id="KAH7996714.1"/>
    </source>
</evidence>
<proteinExistence type="predicted"/>
<dbReference type="EMBL" id="CM037628">
    <property type="protein sequence ID" value="KAH7996714.1"/>
    <property type="molecule type" value="Genomic_DNA"/>
</dbReference>
<reference evidence="1" key="1">
    <citation type="submission" date="2021-08" db="EMBL/GenBank/DDBJ databases">
        <title>The first chromosome-level gecko genome reveals the dynamic sex chromosomes of Neotropical dwarf geckos (Sphaerodactylidae: Sphaerodactylus).</title>
        <authorList>
            <person name="Pinto B.J."/>
            <person name="Keating S.E."/>
            <person name="Gamble T."/>
        </authorList>
    </citation>
    <scope>NUCLEOTIDE SEQUENCE</scope>
    <source>
        <strain evidence="1">TG3544</strain>
    </source>
</reference>
<name>A0ACB8EUT8_9SAUR</name>
<gene>
    <name evidence="1" type="ORF">K3G42_010356</name>
</gene>
<evidence type="ECO:0000313" key="2">
    <source>
        <dbReference type="Proteomes" id="UP000827872"/>
    </source>
</evidence>
<dbReference type="Proteomes" id="UP000827872">
    <property type="component" value="Linkage Group LG15"/>
</dbReference>
<comment type="caution">
    <text evidence="1">The sequence shown here is derived from an EMBL/GenBank/DDBJ whole genome shotgun (WGS) entry which is preliminary data.</text>
</comment>
<sequence>MNTQGAGRDDCSDRLSASKPPRLKPKKRGEAPTEPGNCPDECPDERPNARQDDRSDRPNVIRAITRICGPLLMYGSSSVTNTNLDLSLYRMSCNEAFQYAGILSLLLHFHWIWIGVLFMDNAIGERNVQSYLPEFSKHGICIAFTKYRPNLKDGPDFFVEGQKLYEQIMGSTANVFVVFGVSYSVNELMWLPYLSDGDSVSWKAKGKLWILTAQMEFASYGFQTPWEADEIHGILAFTDHSSSLPGFQKFVERRNPYNTEGDGFIQKFWHDVFYCIFPSQVEGQEEREEAELCTGQEKLESLSGSLFEMRMTGHSYSIYNAVYAVAHAIHAMLSFKIRHRRLINGENFNIPGQDKWQTDVDASAHDGSTPLILATRLGVGNVVEELVANHVDVGATDKRGESAVHWAAAVNHVRAAVVLLQNGANKDAQDQRVQAPLFLAAQEGSYKVVCLLLQHGAQKNVPDRVGRLARDVAQERLHHEIVALLDPPHPSPLTGQPPSRRPRPHPNHSAADSRKLSRQAGKCQLPPVPENEIPLKRLPPATLPTSISEAVLSSPE</sequence>
<keyword evidence="2" id="KW-1185">Reference proteome</keyword>
<protein>
    <submittedName>
        <fullName evidence="1">Uncharacterized protein</fullName>
    </submittedName>
</protein>
<accession>A0ACB8EUT8</accession>